<evidence type="ECO:0000256" key="10">
    <source>
        <dbReference type="RuleBase" id="RU367032"/>
    </source>
</evidence>
<dbReference type="Proteomes" id="UP001152747">
    <property type="component" value="Unassembled WGS sequence"/>
</dbReference>
<evidence type="ECO:0000259" key="11">
    <source>
        <dbReference type="Pfam" id="PF04695"/>
    </source>
</evidence>
<evidence type="ECO:0000256" key="5">
    <source>
        <dbReference type="ARBA" id="ARBA00023136"/>
    </source>
</evidence>
<dbReference type="AlphaFoldDB" id="A0A9P1N4N7"/>
<evidence type="ECO:0000256" key="6">
    <source>
        <dbReference type="ARBA" id="ARBA00023140"/>
    </source>
</evidence>
<dbReference type="InterPro" id="IPR036388">
    <property type="entry name" value="WH-like_DNA-bd_sf"/>
</dbReference>
<keyword evidence="13" id="KW-1185">Reference proteome</keyword>
<dbReference type="PANTHER" id="PTHR23058:SF0">
    <property type="entry name" value="PEROXISOMAL MEMBRANE PROTEIN PEX14"/>
    <property type="match status" value="1"/>
</dbReference>
<dbReference type="OrthoDB" id="441517at2759"/>
<dbReference type="GO" id="GO:0005102">
    <property type="term" value="F:signaling receptor binding"/>
    <property type="evidence" value="ECO:0007669"/>
    <property type="project" value="TreeGrafter"/>
</dbReference>
<dbReference type="InterPro" id="IPR006785">
    <property type="entry name" value="Pex14_N"/>
</dbReference>
<comment type="similarity">
    <text evidence="1 10">Belongs to the peroxin-14 family.</text>
</comment>
<dbReference type="GO" id="GO:0005778">
    <property type="term" value="C:peroxisomal membrane"/>
    <property type="evidence" value="ECO:0007669"/>
    <property type="project" value="UniProtKB-SubCell"/>
</dbReference>
<proteinExistence type="inferred from homology"/>
<comment type="caution">
    <text evidence="12">The sequence shown here is derived from an EMBL/GenBank/DDBJ whole genome shotgun (WGS) entry which is preliminary data.</text>
</comment>
<dbReference type="Gene3D" id="1.10.10.10">
    <property type="entry name" value="Winged helix-like DNA-binding domain superfamily/Winged helix DNA-binding domain"/>
    <property type="match status" value="1"/>
</dbReference>
<evidence type="ECO:0000256" key="1">
    <source>
        <dbReference type="ARBA" id="ARBA00005443"/>
    </source>
</evidence>
<dbReference type="InterPro" id="IPR025655">
    <property type="entry name" value="PEX14"/>
</dbReference>
<keyword evidence="6 10" id="KW-0576">Peroxisome</keyword>
<evidence type="ECO:0000256" key="8">
    <source>
        <dbReference type="ARBA" id="ARBA00029691"/>
    </source>
</evidence>
<keyword evidence="3 10" id="KW-0653">Protein transport</keyword>
<evidence type="ECO:0000313" key="12">
    <source>
        <dbReference type="EMBL" id="CAI5447717.1"/>
    </source>
</evidence>
<sequence length="265" mass="29376">MTPRPDMIEAARKFMLTPKVIETPFEEQKQFLLGKGVTEEEIAEARKSIPEEELRSKIGQTRNGGAPQIVQYQQGPQQNRVVSFAQSAVIIGSISYAGYRFMRSFVLPKFFDIPDPATEELRQLQTQVNDLQNSIKFIMDSVSQTTQQLAQQQAEITKALYSVSNRDADLTRVENGISTIKSLLLSQHNFAPIVTPQNLAPKNLVAPIIPTWQQLAQPTNSGMTMTTDTNTVVAPSDGYTTPPANFSTEIGGSLKEELEMVADNE</sequence>
<dbReference type="PANTHER" id="PTHR23058">
    <property type="entry name" value="PEROXISOMAL MEMBRANE PROTEIN PEX14"/>
    <property type="match status" value="1"/>
</dbReference>
<feature type="domain" description="Peroxisome membrane anchor protein Pex14p N-terminal" evidence="11">
    <location>
        <begin position="4"/>
        <end position="45"/>
    </location>
</feature>
<gene>
    <name evidence="12" type="ORF">CAMP_LOCUS10354</name>
</gene>
<accession>A0A9P1N4N7</accession>
<dbReference type="Pfam" id="PF04695">
    <property type="entry name" value="Pex14_N"/>
    <property type="match status" value="1"/>
</dbReference>
<protein>
    <recommendedName>
        <fullName evidence="7 10">Peroxisomal membrane protein PEX14</fullName>
    </recommendedName>
    <alternativeName>
        <fullName evidence="8 10">Peroxin-14</fullName>
    </alternativeName>
</protein>
<evidence type="ECO:0000256" key="7">
    <source>
        <dbReference type="ARBA" id="ARBA00029502"/>
    </source>
</evidence>
<dbReference type="GO" id="GO:1990429">
    <property type="term" value="C:peroxisomal importomer complex"/>
    <property type="evidence" value="ECO:0007669"/>
    <property type="project" value="TreeGrafter"/>
</dbReference>
<evidence type="ECO:0000256" key="9">
    <source>
        <dbReference type="ARBA" id="ARBA00046271"/>
    </source>
</evidence>
<evidence type="ECO:0000256" key="4">
    <source>
        <dbReference type="ARBA" id="ARBA00023010"/>
    </source>
</evidence>
<keyword evidence="4" id="KW-0811">Translocation</keyword>
<evidence type="ECO:0000256" key="3">
    <source>
        <dbReference type="ARBA" id="ARBA00022927"/>
    </source>
</evidence>
<keyword evidence="2 10" id="KW-0813">Transport</keyword>
<name>A0A9P1N4N7_9PELO</name>
<evidence type="ECO:0000313" key="13">
    <source>
        <dbReference type="Proteomes" id="UP001152747"/>
    </source>
</evidence>
<comment type="function">
    <text evidence="10">Component of the PEX13-PEX14 docking complex, a translocon channel that specifically mediates the import of peroxisomal cargo proteins bound to PEX5 receptor. The PEX13-PEX14 docking complex forms a large import pore which can be opened to a diameter of about 9 nm. Mechanistically, PEX5 receptor along with cargo proteins associates with the PEX14 subunit of the PEX13-PEX14 docking complex in the cytosol, leading to the insertion of the receptor into the organelle membrane with the concomitant translocation of the cargo into the peroxisome matrix.</text>
</comment>
<dbReference type="GO" id="GO:0016560">
    <property type="term" value="P:protein import into peroxisome matrix, docking"/>
    <property type="evidence" value="ECO:0007669"/>
    <property type="project" value="UniProtKB-UniRule"/>
</dbReference>
<dbReference type="EMBL" id="CANHGI010000004">
    <property type="protein sequence ID" value="CAI5447717.1"/>
    <property type="molecule type" value="Genomic_DNA"/>
</dbReference>
<keyword evidence="5 10" id="KW-0472">Membrane</keyword>
<reference evidence="12" key="1">
    <citation type="submission" date="2022-11" db="EMBL/GenBank/DDBJ databases">
        <authorList>
            <person name="Kikuchi T."/>
        </authorList>
    </citation>
    <scope>NUCLEOTIDE SEQUENCE</scope>
    <source>
        <strain evidence="12">PS1010</strain>
    </source>
</reference>
<comment type="subcellular location">
    <subcellularLocation>
        <location evidence="9 10">Peroxisome membrane</location>
    </subcellularLocation>
</comment>
<evidence type="ECO:0000256" key="2">
    <source>
        <dbReference type="ARBA" id="ARBA00022448"/>
    </source>
</evidence>
<organism evidence="12 13">
    <name type="scientific">Caenorhabditis angaria</name>
    <dbReference type="NCBI Taxonomy" id="860376"/>
    <lineage>
        <taxon>Eukaryota</taxon>
        <taxon>Metazoa</taxon>
        <taxon>Ecdysozoa</taxon>
        <taxon>Nematoda</taxon>
        <taxon>Chromadorea</taxon>
        <taxon>Rhabditida</taxon>
        <taxon>Rhabditina</taxon>
        <taxon>Rhabditomorpha</taxon>
        <taxon>Rhabditoidea</taxon>
        <taxon>Rhabditidae</taxon>
        <taxon>Peloderinae</taxon>
        <taxon>Caenorhabditis</taxon>
    </lineage>
</organism>